<feature type="compositionally biased region" description="Polar residues" evidence="1">
    <location>
        <begin position="27"/>
        <end position="43"/>
    </location>
</feature>
<dbReference type="EMBL" id="HBUE01232082">
    <property type="protein sequence ID" value="CAG6545403.1"/>
    <property type="molecule type" value="Transcribed_RNA"/>
</dbReference>
<proteinExistence type="predicted"/>
<evidence type="ECO:0000313" key="2">
    <source>
        <dbReference type="EMBL" id="CAG6545403.1"/>
    </source>
</evidence>
<sequence>MCKCVAYVTNLTNKNSWNIAELNYGAASSQKNSESNKLESGNLTHKHPIEHERGHSSNRIEILLKIPDPEMARAILYKTINLLQETANKTEDLAEKDQALHCIALIKRDNASLMK</sequence>
<dbReference type="AlphaFoldDB" id="A0A8D8I349"/>
<accession>A0A8D8I349</accession>
<name>A0A8D8I349_CULPI</name>
<evidence type="ECO:0000256" key="1">
    <source>
        <dbReference type="SAM" id="MobiDB-lite"/>
    </source>
</evidence>
<protein>
    <submittedName>
        <fullName evidence="2">(northern house mosquito) hypothetical protein</fullName>
    </submittedName>
</protein>
<dbReference type="EMBL" id="HBUE01338909">
    <property type="protein sequence ID" value="CAG6597548.1"/>
    <property type="molecule type" value="Transcribed_RNA"/>
</dbReference>
<feature type="region of interest" description="Disordered" evidence="1">
    <location>
        <begin position="27"/>
        <end position="54"/>
    </location>
</feature>
<organism evidence="2">
    <name type="scientific">Culex pipiens</name>
    <name type="common">House mosquito</name>
    <dbReference type="NCBI Taxonomy" id="7175"/>
    <lineage>
        <taxon>Eukaryota</taxon>
        <taxon>Metazoa</taxon>
        <taxon>Ecdysozoa</taxon>
        <taxon>Arthropoda</taxon>
        <taxon>Hexapoda</taxon>
        <taxon>Insecta</taxon>
        <taxon>Pterygota</taxon>
        <taxon>Neoptera</taxon>
        <taxon>Endopterygota</taxon>
        <taxon>Diptera</taxon>
        <taxon>Nematocera</taxon>
        <taxon>Culicoidea</taxon>
        <taxon>Culicidae</taxon>
        <taxon>Culicinae</taxon>
        <taxon>Culicini</taxon>
        <taxon>Culex</taxon>
        <taxon>Culex</taxon>
    </lineage>
</organism>
<reference evidence="2" key="1">
    <citation type="submission" date="2021-05" db="EMBL/GenBank/DDBJ databases">
        <authorList>
            <person name="Alioto T."/>
            <person name="Alioto T."/>
            <person name="Gomez Garrido J."/>
        </authorList>
    </citation>
    <scope>NUCLEOTIDE SEQUENCE</scope>
</reference>